<organism evidence="1 2">
    <name type="scientific">Hypsizygus marmoreus</name>
    <name type="common">White beech mushroom</name>
    <name type="synonym">Agaricus marmoreus</name>
    <dbReference type="NCBI Taxonomy" id="39966"/>
    <lineage>
        <taxon>Eukaryota</taxon>
        <taxon>Fungi</taxon>
        <taxon>Dikarya</taxon>
        <taxon>Basidiomycota</taxon>
        <taxon>Agaricomycotina</taxon>
        <taxon>Agaricomycetes</taxon>
        <taxon>Agaricomycetidae</taxon>
        <taxon>Agaricales</taxon>
        <taxon>Tricholomatineae</taxon>
        <taxon>Lyophyllaceae</taxon>
        <taxon>Hypsizygus</taxon>
    </lineage>
</organism>
<reference evidence="1" key="1">
    <citation type="submission" date="2018-04" db="EMBL/GenBank/DDBJ databases">
        <title>Whole genome sequencing of Hypsizygus marmoreus.</title>
        <authorList>
            <person name="Choi I.-G."/>
            <person name="Min B."/>
            <person name="Kim J.-G."/>
            <person name="Kim S."/>
            <person name="Oh Y.-L."/>
            <person name="Kong W.-S."/>
            <person name="Park H."/>
            <person name="Jeong J."/>
            <person name="Song E.-S."/>
        </authorList>
    </citation>
    <scope>NUCLEOTIDE SEQUENCE [LARGE SCALE GENOMIC DNA]</scope>
    <source>
        <strain evidence="1">51987-8</strain>
    </source>
</reference>
<name>A0A369JDS3_HYPMA</name>
<dbReference type="AlphaFoldDB" id="A0A369JDS3"/>
<feature type="non-terminal residue" evidence="1">
    <location>
        <position position="1"/>
    </location>
</feature>
<evidence type="ECO:0000313" key="2">
    <source>
        <dbReference type="Proteomes" id="UP000076154"/>
    </source>
</evidence>
<protein>
    <submittedName>
        <fullName evidence="1">Uncharacterized protein</fullName>
    </submittedName>
</protein>
<dbReference type="InParanoid" id="A0A369JDS3"/>
<sequence>HGCSCSVSQSRDNRSQSMAVKFTQRGKLFFVYS</sequence>
<gene>
    <name evidence="1" type="ORF">Hypma_013578</name>
</gene>
<dbReference type="EMBL" id="LUEZ02000080">
    <property type="protein sequence ID" value="RDB19360.1"/>
    <property type="molecule type" value="Genomic_DNA"/>
</dbReference>
<comment type="caution">
    <text evidence="1">The sequence shown here is derived from an EMBL/GenBank/DDBJ whole genome shotgun (WGS) entry which is preliminary data.</text>
</comment>
<accession>A0A369JDS3</accession>
<proteinExistence type="predicted"/>
<keyword evidence="2" id="KW-1185">Reference proteome</keyword>
<evidence type="ECO:0000313" key="1">
    <source>
        <dbReference type="EMBL" id="RDB19360.1"/>
    </source>
</evidence>
<dbReference type="Proteomes" id="UP000076154">
    <property type="component" value="Unassembled WGS sequence"/>
</dbReference>